<dbReference type="InterPro" id="IPR007069">
    <property type="entry name" value="Transposase_32"/>
</dbReference>
<dbReference type="GO" id="GO:0004803">
    <property type="term" value="F:transposase activity"/>
    <property type="evidence" value="ECO:0007669"/>
    <property type="project" value="InterPro"/>
</dbReference>
<dbReference type="Pfam" id="PF04986">
    <property type="entry name" value="Y2_Tnp"/>
    <property type="match status" value="1"/>
</dbReference>
<dbReference type="GO" id="GO:0003677">
    <property type="term" value="F:DNA binding"/>
    <property type="evidence" value="ECO:0007669"/>
    <property type="project" value="InterPro"/>
</dbReference>
<dbReference type="GO" id="GO:0006313">
    <property type="term" value="P:DNA transposition"/>
    <property type="evidence" value="ECO:0007669"/>
    <property type="project" value="InterPro"/>
</dbReference>
<evidence type="ECO:0000313" key="3">
    <source>
        <dbReference type="Proteomes" id="UP000295497"/>
    </source>
</evidence>
<dbReference type="AlphaFoldDB" id="A0A4P2QHK6"/>
<protein>
    <recommendedName>
        <fullName evidence="1">Transposase IS801/IS1294 domain-containing protein</fullName>
    </recommendedName>
</protein>
<reference evidence="2 3" key="1">
    <citation type="submission" date="2015-09" db="EMBL/GenBank/DDBJ databases">
        <title>Sorangium comparison.</title>
        <authorList>
            <person name="Zaburannyi N."/>
            <person name="Bunk B."/>
            <person name="Overmann J."/>
            <person name="Mueller R."/>
        </authorList>
    </citation>
    <scope>NUCLEOTIDE SEQUENCE [LARGE SCALE GENOMIC DNA]</scope>
    <source>
        <strain evidence="2 3">So ce836</strain>
    </source>
</reference>
<name>A0A4P2QHK6_SORCE</name>
<evidence type="ECO:0000259" key="1">
    <source>
        <dbReference type="Pfam" id="PF04986"/>
    </source>
</evidence>
<feature type="domain" description="Transposase IS801/IS1294" evidence="1">
    <location>
        <begin position="71"/>
        <end position="151"/>
    </location>
</feature>
<accession>A0A4P2QHK6</accession>
<proteinExistence type="predicted"/>
<evidence type="ECO:0000313" key="2">
    <source>
        <dbReference type="EMBL" id="AUX29011.1"/>
    </source>
</evidence>
<dbReference type="EMBL" id="CP012672">
    <property type="protein sequence ID" value="AUX29011.1"/>
    <property type="molecule type" value="Genomic_DNA"/>
</dbReference>
<organism evidence="2 3">
    <name type="scientific">Sorangium cellulosum</name>
    <name type="common">Polyangium cellulosum</name>
    <dbReference type="NCBI Taxonomy" id="56"/>
    <lineage>
        <taxon>Bacteria</taxon>
        <taxon>Pseudomonadati</taxon>
        <taxon>Myxococcota</taxon>
        <taxon>Polyangia</taxon>
        <taxon>Polyangiales</taxon>
        <taxon>Polyangiaceae</taxon>
        <taxon>Sorangium</taxon>
    </lineage>
</organism>
<sequence length="228" mass="25292">MCATAANLIEDVLPEVAHRPWVLTSPFPWRRRLAQDGALFGVLTRIFVESVERFYEERAARRGACGAVKGGAVTVVQLTSGDMRLNPHLHVVFLDGAHREDGTELVWNELGHLRTDEVGQVLEHAVGRMLRYLRRHGHLEIEHDVEEDDEPEAVLCASAVSGREPPAGPQWLRGLSSYCPSALAYDKNIVRFLSALGEPTDVSARSPNRGPPYWKSTVVRRKALGDAV</sequence>
<gene>
    <name evidence="2" type="ORF">SOCE836_010960</name>
</gene>
<dbReference type="Proteomes" id="UP000295497">
    <property type="component" value="Chromosome"/>
</dbReference>